<evidence type="ECO:0000313" key="3">
    <source>
        <dbReference type="EMBL" id="SFJ16950.1"/>
    </source>
</evidence>
<dbReference type="OrthoDB" id="9771084at2"/>
<dbReference type="InterPro" id="IPR011032">
    <property type="entry name" value="GroES-like_sf"/>
</dbReference>
<evidence type="ECO:0000313" key="2">
    <source>
        <dbReference type="EMBL" id="PHM44905.1"/>
    </source>
</evidence>
<dbReference type="Proteomes" id="UP000198919">
    <property type="component" value="Unassembled WGS sequence"/>
</dbReference>
<protein>
    <submittedName>
        <fullName evidence="3">NADPH:quinone reductase</fullName>
    </submittedName>
    <submittedName>
        <fullName evidence="2">Phthioceranic/hydroxyphthioceranic acid synthase</fullName>
    </submittedName>
</protein>
<dbReference type="PANTHER" id="PTHR43482">
    <property type="entry name" value="PROTEIN AST1-RELATED"/>
    <property type="match status" value="1"/>
</dbReference>
<reference evidence="3" key="1">
    <citation type="submission" date="2016-10" db="EMBL/GenBank/DDBJ databases">
        <authorList>
            <person name="de Groot N.N."/>
        </authorList>
    </citation>
    <scope>NUCLEOTIDE SEQUENCE [LARGE SCALE GENOMIC DNA]</scope>
    <source>
        <strain evidence="3">DSM 17908</strain>
    </source>
</reference>
<keyword evidence="5" id="KW-1185">Reference proteome</keyword>
<dbReference type="InterPro" id="IPR013154">
    <property type="entry name" value="ADH-like_N"/>
</dbReference>
<evidence type="ECO:0000313" key="5">
    <source>
        <dbReference type="Proteomes" id="UP000224607"/>
    </source>
</evidence>
<accession>A0A1I3P6H1</accession>
<feature type="domain" description="Enoyl reductase (ER)" evidence="1">
    <location>
        <begin position="11"/>
        <end position="323"/>
    </location>
</feature>
<dbReference type="EMBL" id="NITY01000004">
    <property type="protein sequence ID" value="PHM44905.1"/>
    <property type="molecule type" value="Genomic_DNA"/>
</dbReference>
<dbReference type="GO" id="GO:0016491">
    <property type="term" value="F:oxidoreductase activity"/>
    <property type="evidence" value="ECO:0007669"/>
    <property type="project" value="InterPro"/>
</dbReference>
<dbReference type="Proteomes" id="UP000224607">
    <property type="component" value="Unassembled WGS sequence"/>
</dbReference>
<dbReference type="EMBL" id="FORG01000006">
    <property type="protein sequence ID" value="SFJ16950.1"/>
    <property type="molecule type" value="Genomic_DNA"/>
</dbReference>
<organism evidence="3 4">
    <name type="scientific">Xenorhabdus mauleonii</name>
    <dbReference type="NCBI Taxonomy" id="351675"/>
    <lineage>
        <taxon>Bacteria</taxon>
        <taxon>Pseudomonadati</taxon>
        <taxon>Pseudomonadota</taxon>
        <taxon>Gammaproteobacteria</taxon>
        <taxon>Enterobacterales</taxon>
        <taxon>Morganellaceae</taxon>
        <taxon>Xenorhabdus</taxon>
    </lineage>
</organism>
<dbReference type="SUPFAM" id="SSF51735">
    <property type="entry name" value="NAD(P)-binding Rossmann-fold domains"/>
    <property type="match status" value="1"/>
</dbReference>
<dbReference type="Pfam" id="PF08240">
    <property type="entry name" value="ADH_N"/>
    <property type="match status" value="1"/>
</dbReference>
<dbReference type="STRING" id="351675.SAMN05421680_10642"/>
<dbReference type="Gene3D" id="3.40.50.720">
    <property type="entry name" value="NAD(P)-binding Rossmann-like Domain"/>
    <property type="match status" value="1"/>
</dbReference>
<dbReference type="InterPro" id="IPR020843">
    <property type="entry name" value="ER"/>
</dbReference>
<evidence type="ECO:0000313" key="4">
    <source>
        <dbReference type="Proteomes" id="UP000198919"/>
    </source>
</evidence>
<dbReference type="InterPro" id="IPR052585">
    <property type="entry name" value="Lipid_raft_assoc_Zn_ADH"/>
</dbReference>
<gene>
    <name evidence="3" type="ORF">SAMN05421680_10642</name>
    <name evidence="2" type="ORF">Xmau_01619</name>
</gene>
<dbReference type="PANTHER" id="PTHR43482:SF1">
    <property type="entry name" value="PROTEIN AST1-RELATED"/>
    <property type="match status" value="1"/>
</dbReference>
<name>A0A1I3P6H1_9GAMM</name>
<dbReference type="InterPro" id="IPR036291">
    <property type="entry name" value="NAD(P)-bd_dom_sf"/>
</dbReference>
<reference evidence="2 5" key="3">
    <citation type="journal article" date="2017" name="Nat. Microbiol.">
        <title>Natural product diversity associated with the nematode symbionts Photorhabdus and Xenorhabdus.</title>
        <authorList>
            <person name="Tobias N.J."/>
            <person name="Wolff H."/>
            <person name="Djahanschiri B."/>
            <person name="Grundmann F."/>
            <person name="Kronenwerth M."/>
            <person name="Shi Y.M."/>
            <person name="Simonyi S."/>
            <person name="Grun P."/>
            <person name="Shapiro-Ilan D."/>
            <person name="Pidot S.J."/>
            <person name="Stinear T.P."/>
            <person name="Ebersberger I."/>
            <person name="Bode H.B."/>
        </authorList>
    </citation>
    <scope>NUCLEOTIDE SEQUENCE [LARGE SCALE GENOMIC DNA]</scope>
    <source>
        <strain evidence="2 5">DSM 17908</strain>
    </source>
</reference>
<reference evidence="4" key="2">
    <citation type="submission" date="2016-10" db="EMBL/GenBank/DDBJ databases">
        <authorList>
            <person name="Varghese N."/>
            <person name="Submissions S."/>
        </authorList>
    </citation>
    <scope>NUCLEOTIDE SEQUENCE [LARGE SCALE GENOMIC DNA]</scope>
    <source>
        <strain evidence="4">DSM 17908</strain>
    </source>
</reference>
<dbReference type="SUPFAM" id="SSF50129">
    <property type="entry name" value="GroES-like"/>
    <property type="match status" value="1"/>
</dbReference>
<evidence type="ECO:0000259" key="1">
    <source>
        <dbReference type="SMART" id="SM00829"/>
    </source>
</evidence>
<sequence length="323" mass="35511">MISTKAWQWLQNPDPLHLSLGTKELPELKEHQVLIENHAVGLNPVDWKLLSGLSDNWEKYQIPGIDGMGVVIDTGKNVNHIRLGTRVAYFADLNRDGSFSQYTIVDAKALLVIPNSLSDLSAAAFPCAGLTAYQAMSKVPFLAGKNVLVNGAGGAVGSLLCQLLVSKGAIVHAVASSHRHDFLRARGVKATYDYHQPHWREELKQAPLYAAFDMVSNQSALFLAPMLEYYGHLVCVQDRVESAPLAAFTTCISLHEVGLGAIYTYGNDYQWNQLVKEGEALLQQISRGELMLPKIKTIAFEEIPTALNLLLQKNEGTKYVAVL</sequence>
<proteinExistence type="predicted"/>
<dbReference type="Gene3D" id="3.90.180.10">
    <property type="entry name" value="Medium-chain alcohol dehydrogenases, catalytic domain"/>
    <property type="match status" value="1"/>
</dbReference>
<dbReference type="SMART" id="SM00829">
    <property type="entry name" value="PKS_ER"/>
    <property type="match status" value="1"/>
</dbReference>
<dbReference type="RefSeq" id="WP_092509626.1">
    <property type="nucleotide sequence ID" value="NZ_CAWNQB010000034.1"/>
</dbReference>
<dbReference type="AlphaFoldDB" id="A0A1I3P6H1"/>